<keyword evidence="5" id="KW-0735">Signal-anchor</keyword>
<evidence type="ECO:0000256" key="6">
    <source>
        <dbReference type="ARBA" id="ARBA00022989"/>
    </source>
</evidence>
<evidence type="ECO:0000313" key="10">
    <source>
        <dbReference type="Proteomes" id="UP000237819"/>
    </source>
</evidence>
<keyword evidence="2" id="KW-0328">Glycosyltransferase</keyword>
<dbReference type="Pfam" id="PF01762">
    <property type="entry name" value="Galactosyl_T"/>
    <property type="match status" value="1"/>
</dbReference>
<keyword evidence="8" id="KW-0472">Membrane</keyword>
<evidence type="ECO:0000256" key="1">
    <source>
        <dbReference type="ARBA" id="ARBA00004323"/>
    </source>
</evidence>
<dbReference type="PANTHER" id="PTHR11214">
    <property type="entry name" value="BETA-1,3-N-ACETYLGLUCOSAMINYLTRANSFERASE"/>
    <property type="match status" value="1"/>
</dbReference>
<keyword evidence="7" id="KW-0333">Golgi apparatus</keyword>
<dbReference type="OrthoDB" id="198005at2"/>
<comment type="caution">
    <text evidence="9">The sequence shown here is derived from an EMBL/GenBank/DDBJ whole genome shotgun (WGS) entry which is preliminary data.</text>
</comment>
<evidence type="ECO:0000256" key="5">
    <source>
        <dbReference type="ARBA" id="ARBA00022968"/>
    </source>
</evidence>
<proteinExistence type="predicted"/>
<keyword evidence="4" id="KW-0812">Transmembrane</keyword>
<evidence type="ECO:0000313" key="9">
    <source>
        <dbReference type="EMBL" id="PQO43821.1"/>
    </source>
</evidence>
<keyword evidence="6" id="KW-1133">Transmembrane helix</keyword>
<dbReference type="InterPro" id="IPR002659">
    <property type="entry name" value="Glyco_trans_31"/>
</dbReference>
<dbReference type="AlphaFoldDB" id="A0A2S8GHL7"/>
<dbReference type="EMBL" id="PUHZ01000022">
    <property type="protein sequence ID" value="PQO43821.1"/>
    <property type="molecule type" value="Genomic_DNA"/>
</dbReference>
<comment type="subcellular location">
    <subcellularLocation>
        <location evidence="1">Golgi apparatus membrane</location>
        <topology evidence="1">Single-pass type II membrane protein</topology>
    </subcellularLocation>
</comment>
<keyword evidence="3" id="KW-0808">Transferase</keyword>
<dbReference type="PANTHER" id="PTHR11214:SF3">
    <property type="entry name" value="BETA-1,3-GALACTOSYLTRANSFERASE 6"/>
    <property type="match status" value="1"/>
</dbReference>
<dbReference type="Proteomes" id="UP000237819">
    <property type="component" value="Unassembled WGS sequence"/>
</dbReference>
<gene>
    <name evidence="9" type="ORF">C5Y93_21790</name>
</gene>
<evidence type="ECO:0000256" key="7">
    <source>
        <dbReference type="ARBA" id="ARBA00023034"/>
    </source>
</evidence>
<dbReference type="GO" id="GO:0016020">
    <property type="term" value="C:membrane"/>
    <property type="evidence" value="ECO:0007669"/>
    <property type="project" value="InterPro"/>
</dbReference>
<protein>
    <recommendedName>
        <fullName evidence="11">Hexosyltransferase</fullName>
    </recommendedName>
</protein>
<sequence>MSSVTIQQLPKLLIGVLSAEKYHARRQACRETWANCAAYEQVDLVFLIGDPQASLPYREADVLYCPCPDSYESLPQKTRWFCLWALASSPFDFLFKCDDDTYVAVERLLAILPSADYVGHDIGGYASGGAGYLLSREAAMTVAGRMTAATGAEDWLASQALFCAKIPFVADSRFHAWNNRVPQTDNDQITTHYCKAQLLHRIHRRLCNNSPPSSIFRRLWAKHPHWEGEIVLFDDGAMARPGGDQGTYELEEGVELSLHWDSWPTELLNWDKETETFNCADKAFTLRYLSVAAQE</sequence>
<organism evidence="9 10">
    <name type="scientific">Blastopirellula marina</name>
    <dbReference type="NCBI Taxonomy" id="124"/>
    <lineage>
        <taxon>Bacteria</taxon>
        <taxon>Pseudomonadati</taxon>
        <taxon>Planctomycetota</taxon>
        <taxon>Planctomycetia</taxon>
        <taxon>Pirellulales</taxon>
        <taxon>Pirellulaceae</taxon>
        <taxon>Blastopirellula</taxon>
    </lineage>
</organism>
<dbReference type="GO" id="GO:0016758">
    <property type="term" value="F:hexosyltransferase activity"/>
    <property type="evidence" value="ECO:0007669"/>
    <property type="project" value="InterPro"/>
</dbReference>
<evidence type="ECO:0000256" key="3">
    <source>
        <dbReference type="ARBA" id="ARBA00022679"/>
    </source>
</evidence>
<dbReference type="RefSeq" id="WP_105337576.1">
    <property type="nucleotide sequence ID" value="NZ_PUHZ01000022.1"/>
</dbReference>
<name>A0A2S8GHL7_9BACT</name>
<dbReference type="Gene3D" id="3.90.550.50">
    <property type="match status" value="1"/>
</dbReference>
<evidence type="ECO:0000256" key="8">
    <source>
        <dbReference type="ARBA" id="ARBA00023136"/>
    </source>
</evidence>
<reference evidence="9 10" key="1">
    <citation type="submission" date="2018-02" db="EMBL/GenBank/DDBJ databases">
        <title>Comparative genomes isolates from brazilian mangrove.</title>
        <authorList>
            <person name="Araujo J.E."/>
            <person name="Taketani R.G."/>
            <person name="Silva M.C.P."/>
            <person name="Loureco M.V."/>
            <person name="Andreote F.D."/>
        </authorList>
    </citation>
    <scope>NUCLEOTIDE SEQUENCE [LARGE SCALE GENOMIC DNA]</scope>
    <source>
        <strain evidence="9 10">Nap-Phe MGV</strain>
    </source>
</reference>
<accession>A0A2S8GHL7</accession>
<evidence type="ECO:0008006" key="11">
    <source>
        <dbReference type="Google" id="ProtNLM"/>
    </source>
</evidence>
<evidence type="ECO:0000256" key="4">
    <source>
        <dbReference type="ARBA" id="ARBA00022692"/>
    </source>
</evidence>
<evidence type="ECO:0000256" key="2">
    <source>
        <dbReference type="ARBA" id="ARBA00022676"/>
    </source>
</evidence>